<protein>
    <submittedName>
        <fullName evidence="1">Uncharacterized protein</fullName>
    </submittedName>
</protein>
<sequence length="59" mass="6692">MCELKVVLNGKKMFYECIYAKIIDGKVILKDILGSVKEFPNCCIEEVNIGRKTLILKSV</sequence>
<evidence type="ECO:0000313" key="1">
    <source>
        <dbReference type="EMBL" id="GAI94802.1"/>
    </source>
</evidence>
<name>X1SNZ8_9ZZZZ</name>
<proteinExistence type="predicted"/>
<comment type="caution">
    <text evidence="1">The sequence shown here is derived from an EMBL/GenBank/DDBJ whole genome shotgun (WGS) entry which is preliminary data.</text>
</comment>
<dbReference type="EMBL" id="BARW01022031">
    <property type="protein sequence ID" value="GAI94802.1"/>
    <property type="molecule type" value="Genomic_DNA"/>
</dbReference>
<dbReference type="AlphaFoldDB" id="X1SNZ8"/>
<gene>
    <name evidence="1" type="ORF">S12H4_36887</name>
</gene>
<organism evidence="1">
    <name type="scientific">marine sediment metagenome</name>
    <dbReference type="NCBI Taxonomy" id="412755"/>
    <lineage>
        <taxon>unclassified sequences</taxon>
        <taxon>metagenomes</taxon>
        <taxon>ecological metagenomes</taxon>
    </lineage>
</organism>
<reference evidence="1" key="1">
    <citation type="journal article" date="2014" name="Front. Microbiol.">
        <title>High frequency of phylogenetically diverse reductive dehalogenase-homologous genes in deep subseafloor sedimentary metagenomes.</title>
        <authorList>
            <person name="Kawai M."/>
            <person name="Futagami T."/>
            <person name="Toyoda A."/>
            <person name="Takaki Y."/>
            <person name="Nishi S."/>
            <person name="Hori S."/>
            <person name="Arai W."/>
            <person name="Tsubouchi T."/>
            <person name="Morono Y."/>
            <person name="Uchiyama I."/>
            <person name="Ito T."/>
            <person name="Fujiyama A."/>
            <person name="Inagaki F."/>
            <person name="Takami H."/>
        </authorList>
    </citation>
    <scope>NUCLEOTIDE SEQUENCE</scope>
    <source>
        <strain evidence="1">Expedition CK06-06</strain>
    </source>
</reference>
<accession>X1SNZ8</accession>